<dbReference type="EMBL" id="POSK01000010">
    <property type="protein sequence ID" value="PNI03863.1"/>
    <property type="molecule type" value="Genomic_DNA"/>
</dbReference>
<evidence type="ECO:0000313" key="2">
    <source>
        <dbReference type="Proteomes" id="UP000236449"/>
    </source>
</evidence>
<comment type="caution">
    <text evidence="1">The sequence shown here is derived from an EMBL/GenBank/DDBJ whole genome shotgun (WGS) entry which is preliminary data.</text>
</comment>
<protein>
    <submittedName>
        <fullName evidence="1">Uncharacterized protein</fullName>
    </submittedName>
</protein>
<sequence length="67" mass="7582">MVISPIDFPVVQVSDVSENQVVLSKLLSITAPVLEPLENFFDFFKKTSFGVLNVTKALKVLKSRFFY</sequence>
<accession>A0A2J8I028</accession>
<dbReference type="AlphaFoldDB" id="A0A2J8I028"/>
<gene>
    <name evidence="1" type="ORF">C1N32_14980</name>
</gene>
<proteinExistence type="predicted"/>
<evidence type="ECO:0000313" key="1">
    <source>
        <dbReference type="EMBL" id="PNI03863.1"/>
    </source>
</evidence>
<organism evidence="1 2">
    <name type="scientific">Vibrio diazotrophicus</name>
    <dbReference type="NCBI Taxonomy" id="685"/>
    <lineage>
        <taxon>Bacteria</taxon>
        <taxon>Pseudomonadati</taxon>
        <taxon>Pseudomonadota</taxon>
        <taxon>Gammaproteobacteria</taxon>
        <taxon>Vibrionales</taxon>
        <taxon>Vibrionaceae</taxon>
        <taxon>Vibrio</taxon>
    </lineage>
</organism>
<reference evidence="1 2" key="1">
    <citation type="submission" date="2018-01" db="EMBL/GenBank/DDBJ databases">
        <title>Draft genome sequences of six Vibrio diazotrophicus strains isolated from deep-sea sediments of the Baltic Sea.</title>
        <authorList>
            <person name="Castillo D."/>
            <person name="Vandieken V."/>
            <person name="Chiang O."/>
            <person name="Middelboe M."/>
        </authorList>
    </citation>
    <scope>NUCLEOTIDE SEQUENCE [LARGE SCALE GENOMIC DNA]</scope>
    <source>
        <strain evidence="1 2">60.27F</strain>
    </source>
</reference>
<name>A0A2J8I028_VIBDI</name>
<dbReference type="Proteomes" id="UP000236449">
    <property type="component" value="Unassembled WGS sequence"/>
</dbReference>